<evidence type="ECO:0000313" key="3">
    <source>
        <dbReference type="Proteomes" id="UP000244722"/>
    </source>
</evidence>
<evidence type="ECO:0000313" key="2">
    <source>
        <dbReference type="EMBL" id="PUU76341.1"/>
    </source>
</evidence>
<keyword evidence="3" id="KW-1185">Reference proteome</keyword>
<keyword evidence="1" id="KW-0732">Signal</keyword>
<feature type="chain" id="PRO_5015450562" evidence="1">
    <location>
        <begin position="39"/>
        <end position="72"/>
    </location>
</feature>
<name>A0A2T6ZLI0_TUBBO</name>
<dbReference type="Proteomes" id="UP000244722">
    <property type="component" value="Unassembled WGS sequence"/>
</dbReference>
<proteinExistence type="predicted"/>
<gene>
    <name evidence="2" type="ORF">B9Z19DRAFT_1088410</name>
</gene>
<protein>
    <submittedName>
        <fullName evidence="2">Uncharacterized protein</fullName>
    </submittedName>
</protein>
<sequence length="72" mass="8016">MIYPDGIPILGRLTTPSAESAKSVPLLLLLVLVLSIHSFPLSPTMIPLCERRAGGHFRSCWWYIRAVRVGQL</sequence>
<organism evidence="2 3">
    <name type="scientific">Tuber borchii</name>
    <name type="common">White truffle</name>
    <dbReference type="NCBI Taxonomy" id="42251"/>
    <lineage>
        <taxon>Eukaryota</taxon>
        <taxon>Fungi</taxon>
        <taxon>Dikarya</taxon>
        <taxon>Ascomycota</taxon>
        <taxon>Pezizomycotina</taxon>
        <taxon>Pezizomycetes</taxon>
        <taxon>Pezizales</taxon>
        <taxon>Tuberaceae</taxon>
        <taxon>Tuber</taxon>
    </lineage>
</organism>
<reference evidence="2 3" key="1">
    <citation type="submission" date="2017-04" db="EMBL/GenBank/DDBJ databases">
        <title>Draft genome sequence of Tuber borchii Vittad., a whitish edible truffle.</title>
        <authorList>
            <consortium name="DOE Joint Genome Institute"/>
            <person name="Murat C."/>
            <person name="Kuo A."/>
            <person name="Barry K.W."/>
            <person name="Clum A."/>
            <person name="Dockter R.B."/>
            <person name="Fauchery L."/>
            <person name="Iotti M."/>
            <person name="Kohler A."/>
            <person name="Labutti K."/>
            <person name="Lindquist E.A."/>
            <person name="Lipzen A."/>
            <person name="Ohm R.A."/>
            <person name="Wang M."/>
            <person name="Grigoriev I.V."/>
            <person name="Zambonelli A."/>
            <person name="Martin F.M."/>
        </authorList>
    </citation>
    <scope>NUCLEOTIDE SEQUENCE [LARGE SCALE GENOMIC DNA]</scope>
    <source>
        <strain evidence="2 3">Tbo3840</strain>
    </source>
</reference>
<dbReference type="AlphaFoldDB" id="A0A2T6ZLI0"/>
<feature type="signal peptide" evidence="1">
    <location>
        <begin position="1"/>
        <end position="38"/>
    </location>
</feature>
<accession>A0A2T6ZLI0</accession>
<dbReference type="EMBL" id="NESQ01000191">
    <property type="protein sequence ID" value="PUU76341.1"/>
    <property type="molecule type" value="Genomic_DNA"/>
</dbReference>
<comment type="caution">
    <text evidence="2">The sequence shown here is derived from an EMBL/GenBank/DDBJ whole genome shotgun (WGS) entry which is preliminary data.</text>
</comment>
<evidence type="ECO:0000256" key="1">
    <source>
        <dbReference type="SAM" id="SignalP"/>
    </source>
</evidence>